<evidence type="ECO:0000313" key="2">
    <source>
        <dbReference type="EMBL" id="KAK3350570.1"/>
    </source>
</evidence>
<dbReference type="EMBL" id="JAUEPP010000002">
    <property type="protein sequence ID" value="KAK3350570.1"/>
    <property type="molecule type" value="Genomic_DNA"/>
</dbReference>
<organism evidence="2 3">
    <name type="scientific">Neurospora tetraspora</name>
    <dbReference type="NCBI Taxonomy" id="94610"/>
    <lineage>
        <taxon>Eukaryota</taxon>
        <taxon>Fungi</taxon>
        <taxon>Dikarya</taxon>
        <taxon>Ascomycota</taxon>
        <taxon>Pezizomycotina</taxon>
        <taxon>Sordariomycetes</taxon>
        <taxon>Sordariomycetidae</taxon>
        <taxon>Sordariales</taxon>
        <taxon>Sordariaceae</taxon>
        <taxon>Neurospora</taxon>
    </lineage>
</organism>
<protein>
    <recommendedName>
        <fullName evidence="1">tRNA pseudouridylate synthase B C-terminal domain-containing protein</fullName>
    </recommendedName>
</protein>
<gene>
    <name evidence="2" type="ORF">B0H65DRAFT_545681</name>
</gene>
<keyword evidence="3" id="KW-1185">Reference proteome</keyword>
<dbReference type="GeneID" id="87866554"/>
<dbReference type="RefSeq" id="XP_062683865.1">
    <property type="nucleotide sequence ID" value="XM_062829400.1"/>
</dbReference>
<evidence type="ECO:0000313" key="3">
    <source>
        <dbReference type="Proteomes" id="UP001278500"/>
    </source>
</evidence>
<reference evidence="2" key="1">
    <citation type="journal article" date="2023" name="Mol. Phylogenet. Evol.">
        <title>Genome-scale phylogeny and comparative genomics of the fungal order Sordariales.</title>
        <authorList>
            <person name="Hensen N."/>
            <person name="Bonometti L."/>
            <person name="Westerberg I."/>
            <person name="Brannstrom I.O."/>
            <person name="Guillou S."/>
            <person name="Cros-Aarteil S."/>
            <person name="Calhoun S."/>
            <person name="Haridas S."/>
            <person name="Kuo A."/>
            <person name="Mondo S."/>
            <person name="Pangilinan J."/>
            <person name="Riley R."/>
            <person name="LaButti K."/>
            <person name="Andreopoulos B."/>
            <person name="Lipzen A."/>
            <person name="Chen C."/>
            <person name="Yan M."/>
            <person name="Daum C."/>
            <person name="Ng V."/>
            <person name="Clum A."/>
            <person name="Steindorff A."/>
            <person name="Ohm R.A."/>
            <person name="Martin F."/>
            <person name="Silar P."/>
            <person name="Natvig D.O."/>
            <person name="Lalanne C."/>
            <person name="Gautier V."/>
            <person name="Ament-Velasquez S.L."/>
            <person name="Kruys A."/>
            <person name="Hutchinson M.I."/>
            <person name="Powell A.J."/>
            <person name="Barry K."/>
            <person name="Miller A.N."/>
            <person name="Grigoriev I.V."/>
            <person name="Debuchy R."/>
            <person name="Gladieux P."/>
            <person name="Hiltunen Thoren M."/>
            <person name="Johannesson H."/>
        </authorList>
    </citation>
    <scope>NUCLEOTIDE SEQUENCE</scope>
    <source>
        <strain evidence="2">CBS 560.94</strain>
    </source>
</reference>
<feature type="domain" description="tRNA pseudouridylate synthase B C-terminal" evidence="1">
    <location>
        <begin position="29"/>
        <end position="50"/>
    </location>
</feature>
<evidence type="ECO:0000259" key="1">
    <source>
        <dbReference type="Pfam" id="PF16198"/>
    </source>
</evidence>
<proteinExistence type="predicted"/>
<reference evidence="2" key="2">
    <citation type="submission" date="2023-06" db="EMBL/GenBank/DDBJ databases">
        <authorList>
            <consortium name="Lawrence Berkeley National Laboratory"/>
            <person name="Haridas S."/>
            <person name="Hensen N."/>
            <person name="Bonometti L."/>
            <person name="Westerberg I."/>
            <person name="Brannstrom I.O."/>
            <person name="Guillou S."/>
            <person name="Cros-Aarteil S."/>
            <person name="Calhoun S."/>
            <person name="Kuo A."/>
            <person name="Mondo S."/>
            <person name="Pangilinan J."/>
            <person name="Riley R."/>
            <person name="Labutti K."/>
            <person name="Andreopoulos B."/>
            <person name="Lipzen A."/>
            <person name="Chen C."/>
            <person name="Yanf M."/>
            <person name="Daum C."/>
            <person name="Ng V."/>
            <person name="Clum A."/>
            <person name="Steindorff A."/>
            <person name="Ohm R."/>
            <person name="Martin F."/>
            <person name="Silar P."/>
            <person name="Natvig D."/>
            <person name="Lalanne C."/>
            <person name="Gautier V."/>
            <person name="Ament-Velasquez S.L."/>
            <person name="Kruys A."/>
            <person name="Hutchinson M.I."/>
            <person name="Powell A.J."/>
            <person name="Barry K."/>
            <person name="Miller A.N."/>
            <person name="Grigoriev I.V."/>
            <person name="Debuchy R."/>
            <person name="Gladieux P."/>
            <person name="Thoren M.H."/>
            <person name="Johannesson H."/>
        </authorList>
    </citation>
    <scope>NUCLEOTIDE SEQUENCE</scope>
    <source>
        <strain evidence="2">CBS 560.94</strain>
    </source>
</reference>
<comment type="caution">
    <text evidence="2">The sequence shown here is derived from an EMBL/GenBank/DDBJ whole genome shotgun (WGS) entry which is preliminary data.</text>
</comment>
<dbReference type="Proteomes" id="UP001278500">
    <property type="component" value="Unassembled WGS sequence"/>
</dbReference>
<sequence>MTVTSVSSGFLARPVPISGPSASTLDSSSLGVGAHMQELRRVRSGIMSEDVPFPSAAEYTTALAMAFEAEVSHLE</sequence>
<dbReference type="Pfam" id="PF16198">
    <property type="entry name" value="TruB_C_2"/>
    <property type="match status" value="1"/>
</dbReference>
<dbReference type="InterPro" id="IPR032819">
    <property type="entry name" value="TruB_C"/>
</dbReference>
<accession>A0AAE0JIZ3</accession>
<dbReference type="AlphaFoldDB" id="A0AAE0JIZ3"/>
<name>A0AAE0JIZ3_9PEZI</name>